<sequence length="305" mass="34177">MSAHLHSLSEAPLSEGYDAATRDDPEFAQHFEHHFTTIDGLQMHYVVGGDGPRTIVLLHGFSESWYEYRAIMPDLLPGHTVIAVDLPGLGDTTGELPSHDKATLARYVHRLLLQLGHQEGVQLVAHDFGSAVAYALAAQWPEQFDGLMIMDFGLVGGSLTFDQLKPLSFHFSFFQQEPLFEQLVAGQERLFLSYFYQLLGAPAPEKSLEEYARVYGRPGVLHNGSRYYQAWPQDEADNRRLMLKPLDMPVHIIAQAQLFDAFHTALKDAAPHATGSPVEGVGHWLLHEAPGRVLKEIRAFFDYQD</sequence>
<keyword evidence="2" id="KW-0378">Hydrolase</keyword>
<proteinExistence type="predicted"/>
<name>A0A652KL71_9ACTN</name>
<dbReference type="PANTHER" id="PTHR43329">
    <property type="entry name" value="EPOXIDE HYDROLASE"/>
    <property type="match status" value="1"/>
</dbReference>
<dbReference type="EMBL" id="RDBM01000037">
    <property type="protein sequence ID" value="TXS24410.1"/>
    <property type="molecule type" value="Genomic_DNA"/>
</dbReference>
<comment type="caution">
    <text evidence="2">The sequence shown here is derived from an EMBL/GenBank/DDBJ whole genome shotgun (WGS) entry which is preliminary data.</text>
</comment>
<protein>
    <submittedName>
        <fullName evidence="2">Alpha/beta hydrolase</fullName>
    </submittedName>
</protein>
<evidence type="ECO:0000259" key="1">
    <source>
        <dbReference type="Pfam" id="PF00561"/>
    </source>
</evidence>
<gene>
    <name evidence="2" type="ORF">EAO74_28625</name>
</gene>
<dbReference type="Pfam" id="PF00561">
    <property type="entry name" value="Abhydrolase_1"/>
    <property type="match status" value="1"/>
</dbReference>
<reference evidence="2" key="1">
    <citation type="submission" date="2018-10" db="EMBL/GenBank/DDBJ databases">
        <authorList>
            <person name="Hariharan J."/>
            <person name="Choudoir M.J."/>
            <person name="Diebold P."/>
            <person name="Panke-Buisse K."/>
            <person name="Campbell A.N."/>
            <person name="Buckley D.H."/>
        </authorList>
    </citation>
    <scope>NUCLEOTIDE SEQUENCE</scope>
    <source>
        <strain evidence="2">Gb1</strain>
    </source>
</reference>
<dbReference type="AlphaFoldDB" id="A0A652KL71"/>
<organism evidence="2">
    <name type="scientific">Streptomyces sp. gb1(2016)</name>
    <dbReference type="NCBI Taxonomy" id="1828321"/>
    <lineage>
        <taxon>Bacteria</taxon>
        <taxon>Bacillati</taxon>
        <taxon>Actinomycetota</taxon>
        <taxon>Actinomycetes</taxon>
        <taxon>Kitasatosporales</taxon>
        <taxon>Streptomycetaceae</taxon>
        <taxon>Streptomyces</taxon>
    </lineage>
</organism>
<dbReference type="InterPro" id="IPR029058">
    <property type="entry name" value="AB_hydrolase_fold"/>
</dbReference>
<dbReference type="GO" id="GO:0016787">
    <property type="term" value="F:hydrolase activity"/>
    <property type="evidence" value="ECO:0007669"/>
    <property type="project" value="UniProtKB-KW"/>
</dbReference>
<dbReference type="RefSeq" id="WP_147985181.1">
    <property type="nucleotide sequence ID" value="NZ_RDBM01000037.1"/>
</dbReference>
<dbReference type="InterPro" id="IPR000073">
    <property type="entry name" value="AB_hydrolase_1"/>
</dbReference>
<accession>A0A652KL71</accession>
<dbReference type="SUPFAM" id="SSF53474">
    <property type="entry name" value="alpha/beta-Hydrolases"/>
    <property type="match status" value="1"/>
</dbReference>
<feature type="domain" description="AB hydrolase-1" evidence="1">
    <location>
        <begin position="54"/>
        <end position="290"/>
    </location>
</feature>
<dbReference type="Gene3D" id="3.40.50.1820">
    <property type="entry name" value="alpha/beta hydrolase"/>
    <property type="match status" value="1"/>
</dbReference>
<evidence type="ECO:0000313" key="2">
    <source>
        <dbReference type="EMBL" id="TXS24410.1"/>
    </source>
</evidence>
<dbReference type="PRINTS" id="PR00111">
    <property type="entry name" value="ABHYDROLASE"/>
</dbReference>